<gene>
    <name evidence="4" type="ORF">EG19_07565</name>
</gene>
<evidence type="ECO:0000313" key="5">
    <source>
        <dbReference type="Proteomes" id="UP000027284"/>
    </source>
</evidence>
<dbReference type="EMBL" id="JMFG01000003">
    <property type="protein sequence ID" value="KDA54837.1"/>
    <property type="molecule type" value="Genomic_DNA"/>
</dbReference>
<dbReference type="PROSITE" id="PS50801">
    <property type="entry name" value="STAS"/>
    <property type="match status" value="1"/>
</dbReference>
<dbReference type="Pfam" id="PF01740">
    <property type="entry name" value="STAS"/>
    <property type="match status" value="1"/>
</dbReference>
<dbReference type="InterPro" id="IPR036513">
    <property type="entry name" value="STAS_dom_sf"/>
</dbReference>
<sequence length="117" mass="13051">MDLKKYSEQGVTVLELAGNVKLGESAKQLAAEIERVFQETSGGLLLDVARIDYVDSTGIGELVGYLQKFTQAGRRMALLRPHQRLEALLKLTQLDRIFPIFWEREKALAFLSGEQGG</sequence>
<accession>A0A062XQF1</accession>
<dbReference type="Proteomes" id="UP000027284">
    <property type="component" value="Unassembled WGS sequence"/>
</dbReference>
<dbReference type="CDD" id="cd07043">
    <property type="entry name" value="STAS_anti-anti-sigma_factors"/>
    <property type="match status" value="1"/>
</dbReference>
<dbReference type="STRING" id="1312852.EG19_07565"/>
<reference evidence="4 5" key="1">
    <citation type="submission" date="2014-04" db="EMBL/GenBank/DDBJ databases">
        <title>The Genome Sequence of Thermoanaerobaculum aquaticum MP-01, The First Cultivated Group 23 Acidobacterium.</title>
        <authorList>
            <person name="Stamps B.W."/>
            <person name="Losey N.A."/>
            <person name="Lawson P.A."/>
            <person name="Stevenson B.S."/>
        </authorList>
    </citation>
    <scope>NUCLEOTIDE SEQUENCE [LARGE SCALE GENOMIC DNA]</scope>
    <source>
        <strain evidence="4 5">MP-01</strain>
    </source>
</reference>
<comment type="similarity">
    <text evidence="1 2">Belongs to the anti-sigma-factor antagonist family.</text>
</comment>
<dbReference type="PANTHER" id="PTHR33495:SF2">
    <property type="entry name" value="ANTI-SIGMA FACTOR ANTAGONIST TM_1081-RELATED"/>
    <property type="match status" value="1"/>
</dbReference>
<evidence type="ECO:0000256" key="2">
    <source>
        <dbReference type="RuleBase" id="RU003749"/>
    </source>
</evidence>
<dbReference type="RefSeq" id="WP_038046618.1">
    <property type="nucleotide sequence ID" value="NZ_JMFG01000003.1"/>
</dbReference>
<dbReference type="InterPro" id="IPR002645">
    <property type="entry name" value="STAS_dom"/>
</dbReference>
<proteinExistence type="inferred from homology"/>
<name>A0A062XQF1_9BACT</name>
<protein>
    <recommendedName>
        <fullName evidence="2">Anti-sigma factor antagonist</fullName>
    </recommendedName>
</protein>
<dbReference type="InterPro" id="IPR003658">
    <property type="entry name" value="Anti-sigma_ant"/>
</dbReference>
<dbReference type="PANTHER" id="PTHR33495">
    <property type="entry name" value="ANTI-SIGMA FACTOR ANTAGONIST TM_1081-RELATED-RELATED"/>
    <property type="match status" value="1"/>
</dbReference>
<dbReference type="AlphaFoldDB" id="A0A062XQF1"/>
<evidence type="ECO:0000313" key="4">
    <source>
        <dbReference type="EMBL" id="KDA54837.1"/>
    </source>
</evidence>
<comment type="caution">
    <text evidence="4">The sequence shown here is derived from an EMBL/GenBank/DDBJ whole genome shotgun (WGS) entry which is preliminary data.</text>
</comment>
<evidence type="ECO:0000259" key="3">
    <source>
        <dbReference type="PROSITE" id="PS50801"/>
    </source>
</evidence>
<organism evidence="4 5">
    <name type="scientific">Thermoanaerobaculum aquaticum</name>
    <dbReference type="NCBI Taxonomy" id="1312852"/>
    <lineage>
        <taxon>Bacteria</taxon>
        <taxon>Pseudomonadati</taxon>
        <taxon>Acidobacteriota</taxon>
        <taxon>Thermoanaerobaculia</taxon>
        <taxon>Thermoanaerobaculales</taxon>
        <taxon>Thermoanaerobaculaceae</taxon>
        <taxon>Thermoanaerobaculum</taxon>
    </lineage>
</organism>
<dbReference type="Gene3D" id="3.30.750.24">
    <property type="entry name" value="STAS domain"/>
    <property type="match status" value="1"/>
</dbReference>
<evidence type="ECO:0000256" key="1">
    <source>
        <dbReference type="ARBA" id="ARBA00009013"/>
    </source>
</evidence>
<feature type="domain" description="STAS" evidence="3">
    <location>
        <begin position="1"/>
        <end position="111"/>
    </location>
</feature>
<dbReference type="GO" id="GO:0043856">
    <property type="term" value="F:anti-sigma factor antagonist activity"/>
    <property type="evidence" value="ECO:0007669"/>
    <property type="project" value="InterPro"/>
</dbReference>
<dbReference type="SUPFAM" id="SSF52091">
    <property type="entry name" value="SpoIIaa-like"/>
    <property type="match status" value="1"/>
</dbReference>
<dbReference type="OrthoDB" id="129620at2"/>
<dbReference type="NCBIfam" id="TIGR00377">
    <property type="entry name" value="ant_ant_sig"/>
    <property type="match status" value="1"/>
</dbReference>
<keyword evidence="5" id="KW-1185">Reference proteome</keyword>